<dbReference type="PaxDb" id="55529-EKX35492"/>
<reference evidence="3 5" key="1">
    <citation type="journal article" date="2012" name="Nature">
        <title>Algal genomes reveal evolutionary mosaicism and the fate of nucleomorphs.</title>
        <authorList>
            <consortium name="DOE Joint Genome Institute"/>
            <person name="Curtis B.A."/>
            <person name="Tanifuji G."/>
            <person name="Burki F."/>
            <person name="Gruber A."/>
            <person name="Irimia M."/>
            <person name="Maruyama S."/>
            <person name="Arias M.C."/>
            <person name="Ball S.G."/>
            <person name="Gile G.H."/>
            <person name="Hirakawa Y."/>
            <person name="Hopkins J.F."/>
            <person name="Kuo A."/>
            <person name="Rensing S.A."/>
            <person name="Schmutz J."/>
            <person name="Symeonidi A."/>
            <person name="Elias M."/>
            <person name="Eveleigh R.J."/>
            <person name="Herman E.K."/>
            <person name="Klute M.J."/>
            <person name="Nakayama T."/>
            <person name="Obornik M."/>
            <person name="Reyes-Prieto A."/>
            <person name="Armbrust E.V."/>
            <person name="Aves S.J."/>
            <person name="Beiko R.G."/>
            <person name="Coutinho P."/>
            <person name="Dacks J.B."/>
            <person name="Durnford D.G."/>
            <person name="Fast N.M."/>
            <person name="Green B.R."/>
            <person name="Grisdale C.J."/>
            <person name="Hempel F."/>
            <person name="Henrissat B."/>
            <person name="Hoppner M.P."/>
            <person name="Ishida K."/>
            <person name="Kim E."/>
            <person name="Koreny L."/>
            <person name="Kroth P.G."/>
            <person name="Liu Y."/>
            <person name="Malik S.B."/>
            <person name="Maier U.G."/>
            <person name="McRose D."/>
            <person name="Mock T."/>
            <person name="Neilson J.A."/>
            <person name="Onodera N.T."/>
            <person name="Poole A.M."/>
            <person name="Pritham E.J."/>
            <person name="Richards T.A."/>
            <person name="Rocap G."/>
            <person name="Roy S.W."/>
            <person name="Sarai C."/>
            <person name="Schaack S."/>
            <person name="Shirato S."/>
            <person name="Slamovits C.H."/>
            <person name="Spencer D.F."/>
            <person name="Suzuki S."/>
            <person name="Worden A.Z."/>
            <person name="Zauner S."/>
            <person name="Barry K."/>
            <person name="Bell C."/>
            <person name="Bharti A.K."/>
            <person name="Crow J.A."/>
            <person name="Grimwood J."/>
            <person name="Kramer R."/>
            <person name="Lindquist E."/>
            <person name="Lucas S."/>
            <person name="Salamov A."/>
            <person name="McFadden G.I."/>
            <person name="Lane C.E."/>
            <person name="Keeling P.J."/>
            <person name="Gray M.W."/>
            <person name="Grigoriev I.V."/>
            <person name="Archibald J.M."/>
        </authorList>
    </citation>
    <scope>NUCLEOTIDE SEQUENCE</scope>
    <source>
        <strain evidence="3 5">CCMP2712</strain>
    </source>
</reference>
<feature type="coiled-coil region" evidence="1">
    <location>
        <begin position="226"/>
        <end position="281"/>
    </location>
</feature>
<dbReference type="EnsemblProtists" id="EKX35492">
    <property type="protein sequence ID" value="EKX35492"/>
    <property type="gene ID" value="GUITHDRAFT_118306"/>
</dbReference>
<dbReference type="HOGENOM" id="CLU_533685_0_0_1"/>
<dbReference type="RefSeq" id="XP_005822472.1">
    <property type="nucleotide sequence ID" value="XM_005822415.1"/>
</dbReference>
<evidence type="ECO:0000256" key="2">
    <source>
        <dbReference type="SAM" id="MobiDB-lite"/>
    </source>
</evidence>
<keyword evidence="5" id="KW-1185">Reference proteome</keyword>
<keyword evidence="1" id="KW-0175">Coiled coil</keyword>
<feature type="region of interest" description="Disordered" evidence="2">
    <location>
        <begin position="374"/>
        <end position="419"/>
    </location>
</feature>
<proteinExistence type="predicted"/>
<dbReference type="Proteomes" id="UP000011087">
    <property type="component" value="Unassembled WGS sequence"/>
</dbReference>
<reference evidence="4" key="3">
    <citation type="submission" date="2015-06" db="UniProtKB">
        <authorList>
            <consortium name="EnsemblProtists"/>
        </authorList>
    </citation>
    <scope>IDENTIFICATION</scope>
</reference>
<evidence type="ECO:0000313" key="3">
    <source>
        <dbReference type="EMBL" id="EKX35492.1"/>
    </source>
</evidence>
<dbReference type="GeneID" id="17292255"/>
<evidence type="ECO:0008006" key="6">
    <source>
        <dbReference type="Google" id="ProtNLM"/>
    </source>
</evidence>
<evidence type="ECO:0000313" key="5">
    <source>
        <dbReference type="Proteomes" id="UP000011087"/>
    </source>
</evidence>
<dbReference type="EMBL" id="JH993089">
    <property type="protein sequence ID" value="EKX35492.1"/>
    <property type="molecule type" value="Genomic_DNA"/>
</dbReference>
<name>L1IHC4_GUITC</name>
<sequence length="511" mass="56737">MQVLTDHHQSDVMKVVAQVVSGRLWFLDESGVWFNDTFIISKGVLRVVNEHDHLPVMVQEALRLDMKHVGVKVKPAGGIAMEQVKMCLHGSFSGFFYGQGMRDGVRGINIIKHDDTVHQFAVDTQEEQQEWVTSIRRLTEGGYSSCSSPLSDVDPITISKSCGMCHVPSTRLHELTVENASLRCALMAALDRLKLFSFPEPAEEAGRDEEEEQLLKERRVVDVVSEEEHERHVRALKSQIHTQEEEISCLSSELARHREAYKELELALMETSERVMVMEEMVSRASEESRRSLDEQSSCIEALHAAGEEIEAGLEYLRHERQQLGRHQVLVGSMEGMENLACGIELTLYSLSACVSQLEAELCLHVEGEMHGAAQDAARQPMPRGQQSETGGTGQHMREDGNGKEVPGSQRRPEGVDEDPRAINQSVLILSNEVSQSQADFHQVFLKQRLSLKSLTSRLASHFLLPSSTPIAPPADAPWPASSSPPLADVEASEQVPASRVLLVSLPSFIS</sequence>
<organism evidence="3">
    <name type="scientific">Guillardia theta (strain CCMP2712)</name>
    <name type="common">Cryptophyte</name>
    <dbReference type="NCBI Taxonomy" id="905079"/>
    <lineage>
        <taxon>Eukaryota</taxon>
        <taxon>Cryptophyceae</taxon>
        <taxon>Pyrenomonadales</taxon>
        <taxon>Geminigeraceae</taxon>
        <taxon>Guillardia</taxon>
    </lineage>
</organism>
<protein>
    <recommendedName>
        <fullName evidence="6">PH domain-containing protein</fullName>
    </recommendedName>
</protein>
<dbReference type="KEGG" id="gtt:GUITHDRAFT_118306"/>
<dbReference type="AlphaFoldDB" id="L1IHC4"/>
<reference evidence="5" key="2">
    <citation type="submission" date="2012-11" db="EMBL/GenBank/DDBJ databases">
        <authorList>
            <person name="Kuo A."/>
            <person name="Curtis B.A."/>
            <person name="Tanifuji G."/>
            <person name="Burki F."/>
            <person name="Gruber A."/>
            <person name="Irimia M."/>
            <person name="Maruyama S."/>
            <person name="Arias M.C."/>
            <person name="Ball S.G."/>
            <person name="Gile G.H."/>
            <person name="Hirakawa Y."/>
            <person name="Hopkins J.F."/>
            <person name="Rensing S.A."/>
            <person name="Schmutz J."/>
            <person name="Symeonidi A."/>
            <person name="Elias M."/>
            <person name="Eveleigh R.J."/>
            <person name="Herman E.K."/>
            <person name="Klute M.J."/>
            <person name="Nakayama T."/>
            <person name="Obornik M."/>
            <person name="Reyes-Prieto A."/>
            <person name="Armbrust E.V."/>
            <person name="Aves S.J."/>
            <person name="Beiko R.G."/>
            <person name="Coutinho P."/>
            <person name="Dacks J.B."/>
            <person name="Durnford D.G."/>
            <person name="Fast N.M."/>
            <person name="Green B.R."/>
            <person name="Grisdale C."/>
            <person name="Hempe F."/>
            <person name="Henrissat B."/>
            <person name="Hoppner M.P."/>
            <person name="Ishida K.-I."/>
            <person name="Kim E."/>
            <person name="Koreny L."/>
            <person name="Kroth P.G."/>
            <person name="Liu Y."/>
            <person name="Malik S.-B."/>
            <person name="Maier U.G."/>
            <person name="McRose D."/>
            <person name="Mock T."/>
            <person name="Neilson J.A."/>
            <person name="Onodera N.T."/>
            <person name="Poole A.M."/>
            <person name="Pritham E.J."/>
            <person name="Richards T.A."/>
            <person name="Rocap G."/>
            <person name="Roy S.W."/>
            <person name="Sarai C."/>
            <person name="Schaack S."/>
            <person name="Shirato S."/>
            <person name="Slamovits C.H."/>
            <person name="Spencer D.F."/>
            <person name="Suzuki S."/>
            <person name="Worden A.Z."/>
            <person name="Zauner S."/>
            <person name="Barry K."/>
            <person name="Bell C."/>
            <person name="Bharti A.K."/>
            <person name="Crow J.A."/>
            <person name="Grimwood J."/>
            <person name="Kramer R."/>
            <person name="Lindquist E."/>
            <person name="Lucas S."/>
            <person name="Salamov A."/>
            <person name="McFadden G.I."/>
            <person name="Lane C.E."/>
            <person name="Keeling P.J."/>
            <person name="Gray M.W."/>
            <person name="Grigoriev I.V."/>
            <person name="Archibald J.M."/>
        </authorList>
    </citation>
    <scope>NUCLEOTIDE SEQUENCE</scope>
    <source>
        <strain evidence="5">CCMP2712</strain>
    </source>
</reference>
<accession>L1IHC4</accession>
<gene>
    <name evidence="3" type="ORF">GUITHDRAFT_118306</name>
</gene>
<evidence type="ECO:0000313" key="4">
    <source>
        <dbReference type="EnsemblProtists" id="EKX35492"/>
    </source>
</evidence>
<evidence type="ECO:0000256" key="1">
    <source>
        <dbReference type="SAM" id="Coils"/>
    </source>
</evidence>